<dbReference type="Gene3D" id="1.10.10.10">
    <property type="entry name" value="Winged helix-like DNA-binding domain superfamily/Winged helix DNA-binding domain"/>
    <property type="match status" value="1"/>
</dbReference>
<feature type="non-terminal residue" evidence="7">
    <location>
        <position position="1"/>
    </location>
</feature>
<dbReference type="InterPro" id="IPR013324">
    <property type="entry name" value="RNA_pol_sigma_r3/r4-like"/>
</dbReference>
<dbReference type="GO" id="GO:0006352">
    <property type="term" value="P:DNA-templated transcription initiation"/>
    <property type="evidence" value="ECO:0007669"/>
    <property type="project" value="InterPro"/>
</dbReference>
<evidence type="ECO:0000313" key="8">
    <source>
        <dbReference type="Proteomes" id="UP001147653"/>
    </source>
</evidence>
<keyword evidence="2" id="KW-0805">Transcription regulation</keyword>
<dbReference type="CDD" id="cd06171">
    <property type="entry name" value="Sigma70_r4"/>
    <property type="match status" value="1"/>
</dbReference>
<dbReference type="InterPro" id="IPR036388">
    <property type="entry name" value="WH-like_DNA-bd_sf"/>
</dbReference>
<dbReference type="Proteomes" id="UP001147653">
    <property type="component" value="Unassembled WGS sequence"/>
</dbReference>
<dbReference type="GO" id="GO:0003677">
    <property type="term" value="F:DNA binding"/>
    <property type="evidence" value="ECO:0007669"/>
    <property type="project" value="InterPro"/>
</dbReference>
<evidence type="ECO:0000313" key="7">
    <source>
        <dbReference type="EMBL" id="MDA0185825.1"/>
    </source>
</evidence>
<feature type="region of interest" description="Disordered" evidence="5">
    <location>
        <begin position="1"/>
        <end position="43"/>
    </location>
</feature>
<dbReference type="InterPro" id="IPR013249">
    <property type="entry name" value="RNA_pol_sigma70_r4_t2"/>
</dbReference>
<feature type="domain" description="RNA polymerase sigma factor 70 region 4 type 2" evidence="6">
    <location>
        <begin position="52"/>
        <end position="103"/>
    </location>
</feature>
<keyword evidence="3" id="KW-0731">Sigma factor</keyword>
<evidence type="ECO:0000259" key="6">
    <source>
        <dbReference type="Pfam" id="PF08281"/>
    </source>
</evidence>
<organism evidence="7 8">
    <name type="scientific">Solirubrobacter phytolaccae</name>
    <dbReference type="NCBI Taxonomy" id="1404360"/>
    <lineage>
        <taxon>Bacteria</taxon>
        <taxon>Bacillati</taxon>
        <taxon>Actinomycetota</taxon>
        <taxon>Thermoleophilia</taxon>
        <taxon>Solirubrobacterales</taxon>
        <taxon>Solirubrobacteraceae</taxon>
        <taxon>Solirubrobacter</taxon>
    </lineage>
</organism>
<dbReference type="RefSeq" id="WP_270030350.1">
    <property type="nucleotide sequence ID" value="NZ_JAPDDP010000167.1"/>
</dbReference>
<comment type="similarity">
    <text evidence="1">Belongs to the sigma-70 factor family. ECF subfamily.</text>
</comment>
<dbReference type="Pfam" id="PF08281">
    <property type="entry name" value="Sigma70_r4_2"/>
    <property type="match status" value="1"/>
</dbReference>
<name>A0A9X3SFA9_9ACTN</name>
<gene>
    <name evidence="7" type="ORF">OJ997_36310</name>
</gene>
<dbReference type="EMBL" id="JAPDDP010000167">
    <property type="protein sequence ID" value="MDA0185825.1"/>
    <property type="molecule type" value="Genomic_DNA"/>
</dbReference>
<evidence type="ECO:0000256" key="3">
    <source>
        <dbReference type="ARBA" id="ARBA00023082"/>
    </source>
</evidence>
<evidence type="ECO:0000256" key="1">
    <source>
        <dbReference type="ARBA" id="ARBA00010641"/>
    </source>
</evidence>
<dbReference type="AlphaFoldDB" id="A0A9X3SFA9"/>
<dbReference type="SUPFAM" id="SSF88659">
    <property type="entry name" value="Sigma3 and sigma4 domains of RNA polymerase sigma factors"/>
    <property type="match status" value="1"/>
</dbReference>
<evidence type="ECO:0000256" key="2">
    <source>
        <dbReference type="ARBA" id="ARBA00023015"/>
    </source>
</evidence>
<dbReference type="GO" id="GO:0016987">
    <property type="term" value="F:sigma factor activity"/>
    <property type="evidence" value="ECO:0007669"/>
    <property type="project" value="UniProtKB-KW"/>
</dbReference>
<sequence>RSRSRRRAPSTSARRPTSRSSSRAGSRAGPTSRPPCPPAAPDLADAVGLRADLVRALGELTDRDRELVLLVAWEGLTLSEAAAALGCRRGTAAVRLHRARRRLHAALNDESGPALASMTALEER</sequence>
<evidence type="ECO:0000256" key="5">
    <source>
        <dbReference type="SAM" id="MobiDB-lite"/>
    </source>
</evidence>
<evidence type="ECO:0000256" key="4">
    <source>
        <dbReference type="ARBA" id="ARBA00023163"/>
    </source>
</evidence>
<feature type="compositionally biased region" description="Low complexity" evidence="5">
    <location>
        <begin position="9"/>
        <end position="31"/>
    </location>
</feature>
<keyword evidence="8" id="KW-1185">Reference proteome</keyword>
<protein>
    <submittedName>
        <fullName evidence="7">ECF-type sigma factor</fullName>
    </submittedName>
</protein>
<reference evidence="7" key="1">
    <citation type="submission" date="2022-10" db="EMBL/GenBank/DDBJ databases">
        <title>The WGS of Solirubrobacter phytolaccae KCTC 29190.</title>
        <authorList>
            <person name="Jiang Z."/>
        </authorList>
    </citation>
    <scope>NUCLEOTIDE SEQUENCE</scope>
    <source>
        <strain evidence="7">KCTC 29190</strain>
    </source>
</reference>
<accession>A0A9X3SFA9</accession>
<comment type="caution">
    <text evidence="7">The sequence shown here is derived from an EMBL/GenBank/DDBJ whole genome shotgun (WGS) entry which is preliminary data.</text>
</comment>
<keyword evidence="4" id="KW-0804">Transcription</keyword>
<proteinExistence type="inferred from homology"/>